<dbReference type="GO" id="GO:0005856">
    <property type="term" value="C:cytoskeleton"/>
    <property type="evidence" value="ECO:0007669"/>
    <property type="project" value="TreeGrafter"/>
</dbReference>
<proteinExistence type="predicted"/>
<sequence length="484" mass="56799">MAFIIPRAAVGPRYDKLCQYYEQVVQSRNDTGLQLIERNEEVCVFHEKINVQATITQQGIAKLAEKEEEVQFLKMELARLQREIKINRDQLPEKEELERELTLHQNMLLSTKESLKCLEEEMCDARNPERVRLLAGKDPSCKELRERVQKLQDQLSEREHQLLEKELLMEQIQRLLGRTQKKVEARKETTFQVGTKGNHYQSKLRELTKKIRSNISELSVQQALALHLSQVVSEKETQLERAYKKLEAGEPPDDEVTNEIVKAYQKTLNKISSSDNDMLCQYYEQVVQSRNDTGLQLIERNEEVCVFHEKINVQATITQQGIAKLAEKEEELQFLKMELARLQREIKINRDQLPEKEELERELTLHQNMLLSMKESLKCLEEEMCDARNPERVRLLAGKDPSCKELRERVQKLQVQLSEREHQLLEKELLMEQIQRLLGRTQKKVEARKETTFQVGTKGNHYQSELRELTKKIMSNISELSVQQ</sequence>
<dbReference type="OrthoDB" id="10262929at2759"/>
<evidence type="ECO:0000259" key="3">
    <source>
        <dbReference type="Pfam" id="PF21771"/>
    </source>
</evidence>
<organism evidence="4">
    <name type="scientific">Amphimedon queenslandica</name>
    <name type="common">Sponge</name>
    <dbReference type="NCBI Taxonomy" id="400682"/>
    <lineage>
        <taxon>Eukaryota</taxon>
        <taxon>Metazoa</taxon>
        <taxon>Porifera</taxon>
        <taxon>Demospongiae</taxon>
        <taxon>Heteroscleromorpha</taxon>
        <taxon>Haplosclerida</taxon>
        <taxon>Niphatidae</taxon>
        <taxon>Amphimedon</taxon>
    </lineage>
</organism>
<evidence type="ECO:0000256" key="2">
    <source>
        <dbReference type="SAM" id="Coils"/>
    </source>
</evidence>
<dbReference type="EnsemblMetazoa" id="Aqu2.1.21769_001">
    <property type="protein sequence ID" value="Aqu2.1.21769_001"/>
    <property type="gene ID" value="Aqu2.1.21769"/>
</dbReference>
<feature type="coiled-coil region" evidence="2">
    <location>
        <begin position="141"/>
        <end position="168"/>
    </location>
</feature>
<keyword evidence="1 2" id="KW-0175">Coiled coil</keyword>
<dbReference type="InParanoid" id="A0A1X7U2M1"/>
<dbReference type="STRING" id="400682.A0A1X7U2M1"/>
<feature type="coiled-coil region" evidence="2">
    <location>
        <begin position="63"/>
        <end position="114"/>
    </location>
</feature>
<dbReference type="Pfam" id="PF21771">
    <property type="entry name" value="CFAP58_CC"/>
    <property type="match status" value="2"/>
</dbReference>
<feature type="coiled-coil region" evidence="2">
    <location>
        <begin position="325"/>
        <end position="423"/>
    </location>
</feature>
<name>A0A1X7U2M1_AMPQE</name>
<dbReference type="PANTHER" id="PTHR32083">
    <property type="entry name" value="CILIA AND FLAGELLA-ASSOCIATED PROTEIN 58-RELATED"/>
    <property type="match status" value="1"/>
</dbReference>
<protein>
    <recommendedName>
        <fullName evidence="3">Cilia- and flagella-associated protein 58 central coiled coil domain-containing protein</fullName>
    </recommendedName>
</protein>
<accession>A0A1X7U2M1</accession>
<evidence type="ECO:0000256" key="1">
    <source>
        <dbReference type="ARBA" id="ARBA00023054"/>
    </source>
</evidence>
<reference evidence="4" key="1">
    <citation type="submission" date="2017-05" db="UniProtKB">
        <authorList>
            <consortium name="EnsemblMetazoa"/>
        </authorList>
    </citation>
    <scope>IDENTIFICATION</scope>
</reference>
<dbReference type="AlphaFoldDB" id="A0A1X7U2M1"/>
<feature type="domain" description="Cilia- and flagella-associated protein 58 central coiled coil" evidence="3">
    <location>
        <begin position="224"/>
        <end position="348"/>
    </location>
</feature>
<feature type="domain" description="Cilia- and flagella-associated protein 58 central coiled coil" evidence="3">
    <location>
        <begin position="20"/>
        <end position="86"/>
    </location>
</feature>
<dbReference type="PANTHER" id="PTHR32083:SF34">
    <property type="entry name" value="COILED-COIL DOMAIN-CONTAINING PROTEIN 146"/>
    <property type="match status" value="1"/>
</dbReference>
<evidence type="ECO:0000313" key="4">
    <source>
        <dbReference type="EnsemblMetazoa" id="Aqu2.1.21769_001"/>
    </source>
</evidence>
<dbReference type="InterPro" id="IPR049270">
    <property type="entry name" value="CFAP58_CC"/>
</dbReference>